<keyword evidence="2" id="KW-1185">Reference proteome</keyword>
<name>A0AAX4L0R0_9CREN</name>
<reference evidence="1 2" key="1">
    <citation type="submission" date="2024-02" db="EMBL/GenBank/DDBJ databases">
        <title>STSV induces naive adaptation in Sulfolobus.</title>
        <authorList>
            <person name="Xiang X."/>
            <person name="Song M."/>
        </authorList>
    </citation>
    <scope>NUCLEOTIDE SEQUENCE [LARGE SCALE GENOMIC DNA]</scope>
    <source>
        <strain evidence="1 2">RT2</strain>
    </source>
</reference>
<dbReference type="RefSeq" id="WP_338601197.1">
    <property type="nucleotide sequence ID" value="NZ_CP146016.1"/>
</dbReference>
<dbReference type="EMBL" id="CP146016">
    <property type="protein sequence ID" value="WWQ60437.1"/>
    <property type="molecule type" value="Genomic_DNA"/>
</dbReference>
<proteinExistence type="predicted"/>
<dbReference type="Proteomes" id="UP001432202">
    <property type="component" value="Chromosome"/>
</dbReference>
<sequence length="64" mass="7628">MPKKSIKLVFEENQYNYLKQVARKNFLTLSVLIKIAVIEYMKKLEGEKMIDVFYQKRKSGIKNT</sequence>
<dbReference type="AlphaFoldDB" id="A0AAX4L0R0"/>
<protein>
    <recommendedName>
        <fullName evidence="3">CopG family transcriptional regulator</fullName>
    </recommendedName>
</protein>
<evidence type="ECO:0000313" key="2">
    <source>
        <dbReference type="Proteomes" id="UP001432202"/>
    </source>
</evidence>
<evidence type="ECO:0008006" key="3">
    <source>
        <dbReference type="Google" id="ProtNLM"/>
    </source>
</evidence>
<gene>
    <name evidence="1" type="ORF">V6M85_13555</name>
</gene>
<organism evidence="1 2">
    <name type="scientific">Sulfolobus tengchongensis</name>
    <dbReference type="NCBI Taxonomy" id="207809"/>
    <lineage>
        <taxon>Archaea</taxon>
        <taxon>Thermoproteota</taxon>
        <taxon>Thermoprotei</taxon>
        <taxon>Sulfolobales</taxon>
        <taxon>Sulfolobaceae</taxon>
        <taxon>Sulfolobus</taxon>
    </lineage>
</organism>
<accession>A0AAX4L0R0</accession>
<evidence type="ECO:0000313" key="1">
    <source>
        <dbReference type="EMBL" id="WWQ60437.1"/>
    </source>
</evidence>
<dbReference type="GeneID" id="89337814"/>